<reference evidence="2 3" key="1">
    <citation type="submission" date="2018-11" db="EMBL/GenBank/DDBJ databases">
        <authorList>
            <consortium name="Pathogen Informatics"/>
        </authorList>
    </citation>
    <scope>NUCLEOTIDE SEQUENCE [LARGE SCALE GENOMIC DNA]</scope>
</reference>
<feature type="region of interest" description="Disordered" evidence="1">
    <location>
        <begin position="1"/>
        <end position="30"/>
    </location>
</feature>
<evidence type="ECO:0000313" key="2">
    <source>
        <dbReference type="EMBL" id="VDN12331.1"/>
    </source>
</evidence>
<evidence type="ECO:0000256" key="1">
    <source>
        <dbReference type="SAM" id="MobiDB-lite"/>
    </source>
</evidence>
<sequence>MYVDDADMEQSKAQNALPVGEGPSDPQTFSKDSKAYQIDCRTQAAVIQALFNACITPEVIEVSCSCMLAQLCEAEEKNESSIAKEHAVLAEFARCLDHILESVDKLRNLQKSAAECGTLSESAVHPLVPMVRPPQSLPIVPVEHLGCDYIYADPGQACATATGDSFMMEPQLLEFSYKSDPAISDELIYNGNAFTVNEDVVAETPQICMQPGEFDEKCFGIVGPDGQVCSMPFCYDDVSVVILLRVVILLSQHTPKLRLGLMILNLFK</sequence>
<dbReference type="AlphaFoldDB" id="A0A3P7M1Y1"/>
<proteinExistence type="predicted"/>
<accession>A0A3P7M1Y1</accession>
<dbReference type="Proteomes" id="UP000281553">
    <property type="component" value="Unassembled WGS sequence"/>
</dbReference>
<protein>
    <submittedName>
        <fullName evidence="2">Uncharacterized protein</fullName>
    </submittedName>
</protein>
<name>A0A3P7M1Y1_DIBLA</name>
<dbReference type="OrthoDB" id="6283463at2759"/>
<keyword evidence="3" id="KW-1185">Reference proteome</keyword>
<organism evidence="2 3">
    <name type="scientific">Dibothriocephalus latus</name>
    <name type="common">Fish tapeworm</name>
    <name type="synonym">Diphyllobothrium latum</name>
    <dbReference type="NCBI Taxonomy" id="60516"/>
    <lineage>
        <taxon>Eukaryota</taxon>
        <taxon>Metazoa</taxon>
        <taxon>Spiralia</taxon>
        <taxon>Lophotrochozoa</taxon>
        <taxon>Platyhelminthes</taxon>
        <taxon>Cestoda</taxon>
        <taxon>Eucestoda</taxon>
        <taxon>Diphyllobothriidea</taxon>
        <taxon>Diphyllobothriidae</taxon>
        <taxon>Dibothriocephalus</taxon>
    </lineage>
</organism>
<dbReference type="EMBL" id="UYRU01053628">
    <property type="protein sequence ID" value="VDN12331.1"/>
    <property type="molecule type" value="Genomic_DNA"/>
</dbReference>
<gene>
    <name evidence="2" type="ORF">DILT_LOCUS8162</name>
</gene>
<evidence type="ECO:0000313" key="3">
    <source>
        <dbReference type="Proteomes" id="UP000281553"/>
    </source>
</evidence>